<protein>
    <submittedName>
        <fullName evidence="1">Uncharacterized protein</fullName>
    </submittedName>
</protein>
<sequence>MKRIWVLALKRSDKDKPDVLVRCASAKRGNESFNLVDLAFRLAGVDRADCPLILYTEWR</sequence>
<evidence type="ECO:0000313" key="1">
    <source>
        <dbReference type="EMBL" id="XCD05555.1"/>
    </source>
</evidence>
<accession>A0AAU8AZX1</accession>
<proteinExistence type="predicted"/>
<organism evidence="1">
    <name type="scientific">Dulem virus 132</name>
    <dbReference type="NCBI Taxonomy" id="3145609"/>
    <lineage>
        <taxon>Viruses</taxon>
        <taxon>Monodnaviria</taxon>
        <taxon>Sangervirae</taxon>
        <taxon>Phixviricota</taxon>
        <taxon>Malgrandaviricetes</taxon>
        <taxon>Petitvirales</taxon>
        <taxon>Microviridae</taxon>
        <taxon>Microvirus</taxon>
    </lineage>
</organism>
<name>A0AAU8AZX1_9VIRU</name>
<dbReference type="EMBL" id="PP511575">
    <property type="protein sequence ID" value="XCD05555.1"/>
    <property type="molecule type" value="Genomic_DNA"/>
</dbReference>
<reference evidence="1" key="1">
    <citation type="submission" date="2024-03" db="EMBL/GenBank/DDBJ databases">
        <title>Diverse circular DNA viruses in blood, oral, and fecal samples of captive lemurs.</title>
        <authorList>
            <person name="Paietta E.N."/>
            <person name="Kraberger S."/>
            <person name="Lund M.C."/>
            <person name="Custer J.M."/>
            <person name="Vargas K.M."/>
            <person name="Ehmke E.E."/>
            <person name="Yoder A.D."/>
            <person name="Varsani A."/>
        </authorList>
    </citation>
    <scope>NUCLEOTIDE SEQUENCE</scope>
    <source>
        <strain evidence="1">Duke_24FS_104</strain>
    </source>
</reference>